<evidence type="ECO:0000256" key="3">
    <source>
        <dbReference type="ARBA" id="ARBA00012461"/>
    </source>
</evidence>
<keyword evidence="6 10" id="KW-0548">Nucleotidyltransferase</keyword>
<comment type="cofactor">
    <cofactor evidence="1">
        <name>Mg(2+)</name>
        <dbReference type="ChEBI" id="CHEBI:18420"/>
    </cofactor>
</comment>
<dbReference type="PANTHER" id="PTHR43532">
    <property type="entry name" value="GLUCOSE-1-PHOSPHATE THYMIDYLYLTRANSFERASE"/>
    <property type="match status" value="1"/>
</dbReference>
<comment type="caution">
    <text evidence="12">The sequence shown here is derived from an EMBL/GenBank/DDBJ whole genome shotgun (WGS) entry which is preliminary data.</text>
</comment>
<evidence type="ECO:0000259" key="11">
    <source>
        <dbReference type="Pfam" id="PF00483"/>
    </source>
</evidence>
<dbReference type="Gene3D" id="3.90.550.10">
    <property type="entry name" value="Spore Coat Polysaccharide Biosynthesis Protein SpsA, Chain A"/>
    <property type="match status" value="1"/>
</dbReference>
<dbReference type="PANTHER" id="PTHR43532:SF1">
    <property type="entry name" value="GLUCOSE-1-PHOSPHATE THYMIDYLYLTRANSFERASE 1"/>
    <property type="match status" value="1"/>
</dbReference>
<dbReference type="NCBIfam" id="TIGR01207">
    <property type="entry name" value="rmlA"/>
    <property type="match status" value="1"/>
</dbReference>
<reference evidence="13 14" key="1">
    <citation type="submission" date="2016-11" db="EMBL/GenBank/DDBJ databases">
        <authorList>
            <person name="Varghese N."/>
            <person name="Submissions S."/>
        </authorList>
    </citation>
    <scope>NUCLEOTIDE SEQUENCE [LARGE SCALE GENOMIC DNA]</scope>
    <source>
        <strain evidence="13 14">FD</strain>
    </source>
</reference>
<evidence type="ECO:0000256" key="6">
    <source>
        <dbReference type="ARBA" id="ARBA00022695"/>
    </source>
</evidence>
<keyword evidence="7 10" id="KW-0479">Metal-binding</keyword>
<dbReference type="InterPro" id="IPR029044">
    <property type="entry name" value="Nucleotide-diphossugar_trans"/>
</dbReference>
<evidence type="ECO:0000313" key="12">
    <source>
        <dbReference type="EMBL" id="NZA40262.1"/>
    </source>
</evidence>
<dbReference type="GO" id="GO:0046872">
    <property type="term" value="F:metal ion binding"/>
    <property type="evidence" value="ECO:0007669"/>
    <property type="project" value="UniProtKB-KW"/>
</dbReference>
<dbReference type="Proteomes" id="UP000184012">
    <property type="component" value="Unassembled WGS sequence"/>
</dbReference>
<organism evidence="12 15">
    <name type="scientific">Eubacterium callanderi</name>
    <dbReference type="NCBI Taxonomy" id="53442"/>
    <lineage>
        <taxon>Bacteria</taxon>
        <taxon>Bacillati</taxon>
        <taxon>Bacillota</taxon>
        <taxon>Clostridia</taxon>
        <taxon>Eubacteriales</taxon>
        <taxon>Eubacteriaceae</taxon>
        <taxon>Eubacterium</taxon>
    </lineage>
</organism>
<dbReference type="EMBL" id="JACCKS010000040">
    <property type="protein sequence ID" value="NZA40262.1"/>
    <property type="molecule type" value="Genomic_DNA"/>
</dbReference>
<protein>
    <recommendedName>
        <fullName evidence="4 10">Glucose-1-phosphate thymidylyltransferase</fullName>
        <ecNumber evidence="3 10">2.7.7.24</ecNumber>
    </recommendedName>
</protein>
<dbReference type="FunFam" id="3.90.550.10:FF:000023">
    <property type="entry name" value="Glucose-1-phosphate thymidylyltransferase"/>
    <property type="match status" value="1"/>
</dbReference>
<proteinExistence type="inferred from homology"/>
<evidence type="ECO:0000256" key="9">
    <source>
        <dbReference type="ARBA" id="ARBA00049336"/>
    </source>
</evidence>
<evidence type="ECO:0000256" key="7">
    <source>
        <dbReference type="ARBA" id="ARBA00022723"/>
    </source>
</evidence>
<dbReference type="InterPro" id="IPR005835">
    <property type="entry name" value="NTP_transferase_dom"/>
</dbReference>
<evidence type="ECO:0000313" key="13">
    <source>
        <dbReference type="EMBL" id="SHM56567.1"/>
    </source>
</evidence>
<name>A0A1M7JVL7_9FIRM</name>
<evidence type="ECO:0000313" key="14">
    <source>
        <dbReference type="Proteomes" id="UP000184012"/>
    </source>
</evidence>
<comment type="function">
    <text evidence="10">Catalyzes the formation of dTDP-glucose, from dTTP and glucose 1-phosphate, as well as its pyrophosphorolysis.</text>
</comment>
<keyword evidence="5 10" id="KW-0808">Transferase</keyword>
<evidence type="ECO:0000256" key="1">
    <source>
        <dbReference type="ARBA" id="ARBA00001946"/>
    </source>
</evidence>
<evidence type="ECO:0000256" key="5">
    <source>
        <dbReference type="ARBA" id="ARBA00022679"/>
    </source>
</evidence>
<dbReference type="RefSeq" id="WP_038353072.1">
    <property type="nucleotide sequence ID" value="NZ_CABJAI010000009.1"/>
</dbReference>
<evidence type="ECO:0000256" key="10">
    <source>
        <dbReference type="RuleBase" id="RU003706"/>
    </source>
</evidence>
<dbReference type="SUPFAM" id="SSF53448">
    <property type="entry name" value="Nucleotide-diphospho-sugar transferases"/>
    <property type="match status" value="1"/>
</dbReference>
<keyword evidence="8 10" id="KW-0460">Magnesium</keyword>
<dbReference type="EMBL" id="FRBP01000021">
    <property type="protein sequence ID" value="SHM56567.1"/>
    <property type="molecule type" value="Genomic_DNA"/>
</dbReference>
<dbReference type="EC" id="2.7.7.24" evidence="3 10"/>
<dbReference type="CDD" id="cd02538">
    <property type="entry name" value="G1P_TT_short"/>
    <property type="match status" value="1"/>
</dbReference>
<feature type="domain" description="Nucleotidyl transferase" evidence="11">
    <location>
        <begin position="2"/>
        <end position="238"/>
    </location>
</feature>
<sequence>MKGIILAGGSGTRLYPITRAVSKQLLPIYDKPMIYYPLSTLMLAGIKDILIISTPHDLPMFERLFGTGEELGLNFSYKVQEAPNGLAEAFIIGEEFIGDDKVALVLGDNIFYGQGFTKSLAAAAELEKGAVIFGYPVTDPERYGVVEFAEDGSVISIEEKPTEPKSNFAVPGLYFYDNDVVEIAKNIKPSPRGELEITTVNETYLKRGDLKVELFSRGMAWLDTGTHDSLIEASNFVETIQKRQGLFVSCVEEIAYTKGFINREQLLKLADPLKKTAYGQYLINRANEKRGVN</sequence>
<gene>
    <name evidence="12" type="primary">rfbA</name>
    <name evidence="12" type="ORF">H0N91_19530</name>
    <name evidence="13" type="ORF">SAMN04515649_1218</name>
</gene>
<dbReference type="InterPro" id="IPR005907">
    <property type="entry name" value="G1P_thy_trans_s"/>
</dbReference>
<reference evidence="12 15" key="2">
    <citation type="submission" date="2020-07" db="EMBL/GenBank/DDBJ databases">
        <title>Organ Donor 1.</title>
        <authorList>
            <person name="Marsh A.J."/>
            <person name="Azcarate-Peril M.A."/>
        </authorList>
    </citation>
    <scope>NUCLEOTIDE SEQUENCE [LARGE SCALE GENOMIC DNA]</scope>
    <source>
        <strain evidence="12 15">AMC0717</strain>
    </source>
</reference>
<evidence type="ECO:0000256" key="4">
    <source>
        <dbReference type="ARBA" id="ARBA00017654"/>
    </source>
</evidence>
<dbReference type="Proteomes" id="UP000586254">
    <property type="component" value="Unassembled WGS sequence"/>
</dbReference>
<evidence type="ECO:0000256" key="8">
    <source>
        <dbReference type="ARBA" id="ARBA00022842"/>
    </source>
</evidence>
<evidence type="ECO:0000256" key="2">
    <source>
        <dbReference type="ARBA" id="ARBA00010480"/>
    </source>
</evidence>
<comment type="similarity">
    <text evidence="2 10">Belongs to the glucose-1-phosphate thymidylyltransferase family.</text>
</comment>
<dbReference type="Pfam" id="PF00483">
    <property type="entry name" value="NTP_transferase"/>
    <property type="match status" value="1"/>
</dbReference>
<comment type="catalytic activity">
    <reaction evidence="9 10">
        <text>dTTP + alpha-D-glucose 1-phosphate + H(+) = dTDP-alpha-D-glucose + diphosphate</text>
        <dbReference type="Rhea" id="RHEA:15225"/>
        <dbReference type="ChEBI" id="CHEBI:15378"/>
        <dbReference type="ChEBI" id="CHEBI:33019"/>
        <dbReference type="ChEBI" id="CHEBI:37568"/>
        <dbReference type="ChEBI" id="CHEBI:57477"/>
        <dbReference type="ChEBI" id="CHEBI:58601"/>
        <dbReference type="EC" id="2.7.7.24"/>
    </reaction>
</comment>
<accession>A0A1M7JVL7</accession>
<evidence type="ECO:0000313" key="15">
    <source>
        <dbReference type="Proteomes" id="UP000586254"/>
    </source>
</evidence>
<dbReference type="GO" id="GO:0008879">
    <property type="term" value="F:glucose-1-phosphate thymidylyltransferase activity"/>
    <property type="evidence" value="ECO:0007669"/>
    <property type="project" value="UniProtKB-EC"/>
</dbReference>
<dbReference type="AlphaFoldDB" id="A0A1M7JVL7"/>